<reference evidence="3" key="1">
    <citation type="submission" date="2016-10" db="EMBL/GenBank/DDBJ databases">
        <authorList>
            <person name="Varghese N."/>
            <person name="Submissions S."/>
        </authorList>
    </citation>
    <scope>NUCLEOTIDE SEQUENCE [LARGE SCALE GENOMIC DNA]</scope>
    <source>
        <strain evidence="3">DSM 46732</strain>
    </source>
</reference>
<dbReference type="AlphaFoldDB" id="A0A1H0WGK3"/>
<dbReference type="Proteomes" id="UP000199497">
    <property type="component" value="Unassembled WGS sequence"/>
</dbReference>
<dbReference type="RefSeq" id="WP_092603802.1">
    <property type="nucleotide sequence ID" value="NZ_FNJR01000012.1"/>
</dbReference>
<proteinExistence type="predicted"/>
<evidence type="ECO:0000313" key="3">
    <source>
        <dbReference type="Proteomes" id="UP000199497"/>
    </source>
</evidence>
<dbReference type="EMBL" id="FNJR01000012">
    <property type="protein sequence ID" value="SDP89693.1"/>
    <property type="molecule type" value="Genomic_DNA"/>
</dbReference>
<evidence type="ECO:0000313" key="2">
    <source>
        <dbReference type="EMBL" id="SDP89693.1"/>
    </source>
</evidence>
<protein>
    <recommendedName>
        <fullName evidence="1">DUF397 domain-containing protein</fullName>
    </recommendedName>
</protein>
<name>A0A1H0WGK3_9ACTN</name>
<dbReference type="InterPro" id="IPR007278">
    <property type="entry name" value="DUF397"/>
</dbReference>
<accession>A0A1H0WGK3</accession>
<gene>
    <name evidence="2" type="ORF">SAMN04487905_11249</name>
</gene>
<evidence type="ECO:0000259" key="1">
    <source>
        <dbReference type="Pfam" id="PF04149"/>
    </source>
</evidence>
<feature type="domain" description="DUF397" evidence="1">
    <location>
        <begin position="7"/>
        <end position="58"/>
    </location>
</feature>
<organism evidence="2 3">
    <name type="scientific">Actinopolyspora xinjiangensis</name>
    <dbReference type="NCBI Taxonomy" id="405564"/>
    <lineage>
        <taxon>Bacteria</taxon>
        <taxon>Bacillati</taxon>
        <taxon>Actinomycetota</taxon>
        <taxon>Actinomycetes</taxon>
        <taxon>Actinopolysporales</taxon>
        <taxon>Actinopolysporaceae</taxon>
        <taxon>Actinopolyspora</taxon>
    </lineage>
</organism>
<keyword evidence="3" id="KW-1185">Reference proteome</keyword>
<dbReference type="Pfam" id="PF04149">
    <property type="entry name" value="DUF397"/>
    <property type="match status" value="1"/>
</dbReference>
<dbReference type="OrthoDB" id="5193787at2"/>
<sequence length="63" mass="7168">MTMPPQGWRKSSRPQQRTSCVEVGRINDGAAVRDTKNRSLGYFTTTSAQWQTFLDAVKTDRFS</sequence>